<comment type="similarity">
    <text evidence="8">Belongs to the peroxiredoxin family. AhpE subfamily.</text>
</comment>
<evidence type="ECO:0000256" key="7">
    <source>
        <dbReference type="ARBA" id="ARBA00056930"/>
    </source>
</evidence>
<feature type="active site" description="Cysteine sulfenic acid (-SOH) intermediate; for peroxidase activity" evidence="14">
    <location>
        <position position="46"/>
    </location>
</feature>
<dbReference type="PANTHER" id="PTHR43110:SF1">
    <property type="entry name" value="THIOL PEROXIDASE"/>
    <property type="match status" value="1"/>
</dbReference>
<dbReference type="SUPFAM" id="SSF52833">
    <property type="entry name" value="Thioredoxin-like"/>
    <property type="match status" value="1"/>
</dbReference>
<keyword evidence="4" id="KW-0676">Redox-active center</keyword>
<dbReference type="Proteomes" id="UP000641514">
    <property type="component" value="Unassembled WGS sequence"/>
</dbReference>
<dbReference type="EMBL" id="BMJH01000003">
    <property type="protein sequence ID" value="GGC71660.1"/>
    <property type="molecule type" value="Genomic_DNA"/>
</dbReference>
<accession>A0A916UH28</accession>
<evidence type="ECO:0000256" key="5">
    <source>
        <dbReference type="ARBA" id="ARBA00032824"/>
    </source>
</evidence>
<reference evidence="16" key="1">
    <citation type="journal article" date="2014" name="Int. J. Syst. Evol. Microbiol.">
        <title>Complete genome sequence of Corynebacterium casei LMG S-19264T (=DSM 44701T), isolated from a smear-ripened cheese.</title>
        <authorList>
            <consortium name="US DOE Joint Genome Institute (JGI-PGF)"/>
            <person name="Walter F."/>
            <person name="Albersmeier A."/>
            <person name="Kalinowski J."/>
            <person name="Ruckert C."/>
        </authorList>
    </citation>
    <scope>NUCLEOTIDE SEQUENCE</scope>
    <source>
        <strain evidence="16">CGMCC 1.15478</strain>
    </source>
</reference>
<reference evidence="16" key="2">
    <citation type="submission" date="2020-09" db="EMBL/GenBank/DDBJ databases">
        <authorList>
            <person name="Sun Q."/>
            <person name="Zhou Y."/>
        </authorList>
    </citation>
    <scope>NUCLEOTIDE SEQUENCE</scope>
    <source>
        <strain evidence="16">CGMCC 1.15478</strain>
    </source>
</reference>
<evidence type="ECO:0000256" key="10">
    <source>
        <dbReference type="ARBA" id="ARBA00067009"/>
    </source>
</evidence>
<comment type="function">
    <text evidence="7">Thiol-specific peroxidase that catalyzes the reduction of hydrogen peroxide and organic hydroperoxides to water and alcohols, respectively. Plays a role in cell protection against oxidative stress by detoxifying peroxides. May represent an important antioxidant defense against cytotoxic peroxides, especially peroxynitrite, which can be formed by activated macrophages during infection.</text>
</comment>
<dbReference type="FunFam" id="3.40.30.10:FF:000118">
    <property type="entry name" value="Peroxiredoxin AhpE"/>
    <property type="match status" value="1"/>
</dbReference>
<dbReference type="RefSeq" id="WP_188675649.1">
    <property type="nucleotide sequence ID" value="NZ_BMJH01000003.1"/>
</dbReference>
<evidence type="ECO:0000313" key="17">
    <source>
        <dbReference type="Proteomes" id="UP000641514"/>
    </source>
</evidence>
<dbReference type="CDD" id="cd03018">
    <property type="entry name" value="PRX_AhpE_like"/>
    <property type="match status" value="1"/>
</dbReference>
<dbReference type="Gene3D" id="3.40.30.10">
    <property type="entry name" value="Glutaredoxin"/>
    <property type="match status" value="1"/>
</dbReference>
<evidence type="ECO:0000256" key="1">
    <source>
        <dbReference type="ARBA" id="ARBA00022559"/>
    </source>
</evidence>
<dbReference type="GO" id="GO:0004601">
    <property type="term" value="F:peroxidase activity"/>
    <property type="evidence" value="ECO:0007669"/>
    <property type="project" value="UniProtKB-KW"/>
</dbReference>
<keyword evidence="17" id="KW-1185">Reference proteome</keyword>
<feature type="domain" description="Thioredoxin" evidence="15">
    <location>
        <begin position="3"/>
        <end position="154"/>
    </location>
</feature>
<dbReference type="InterPro" id="IPR024706">
    <property type="entry name" value="Peroxiredoxin_AhpC-typ"/>
</dbReference>
<dbReference type="InterPro" id="IPR036249">
    <property type="entry name" value="Thioredoxin-like_sf"/>
</dbReference>
<proteinExistence type="inferred from homology"/>
<evidence type="ECO:0000256" key="11">
    <source>
        <dbReference type="ARBA" id="ARBA00068979"/>
    </source>
</evidence>
<dbReference type="Pfam" id="PF00578">
    <property type="entry name" value="AhpC-TSA"/>
    <property type="match status" value="1"/>
</dbReference>
<organism evidence="16 17">
    <name type="scientific">Hoyosella rhizosphaerae</name>
    <dbReference type="NCBI Taxonomy" id="1755582"/>
    <lineage>
        <taxon>Bacteria</taxon>
        <taxon>Bacillati</taxon>
        <taxon>Actinomycetota</taxon>
        <taxon>Actinomycetes</taxon>
        <taxon>Mycobacteriales</taxon>
        <taxon>Hoyosellaceae</taxon>
        <taxon>Hoyosella</taxon>
    </lineage>
</organism>
<evidence type="ECO:0000256" key="3">
    <source>
        <dbReference type="ARBA" id="ARBA00023002"/>
    </source>
</evidence>
<keyword evidence="1" id="KW-0575">Peroxidase</keyword>
<dbReference type="PROSITE" id="PS51352">
    <property type="entry name" value="THIOREDOXIN_2"/>
    <property type="match status" value="1"/>
</dbReference>
<dbReference type="PIRSF" id="PIRSF000239">
    <property type="entry name" value="AHPC"/>
    <property type="match status" value="1"/>
</dbReference>
<evidence type="ECO:0000259" key="15">
    <source>
        <dbReference type="PROSITE" id="PS51352"/>
    </source>
</evidence>
<dbReference type="InterPro" id="IPR013766">
    <property type="entry name" value="Thioredoxin_domain"/>
</dbReference>
<dbReference type="EC" id="1.11.1.29" evidence="10"/>
<comment type="subunit">
    <text evidence="9">Homodimer. Forms both dimers and octamers; a tightly-associated dimer and a ring-like octamer.</text>
</comment>
<dbReference type="PANTHER" id="PTHR43110">
    <property type="entry name" value="THIOL PEROXIDASE"/>
    <property type="match status" value="1"/>
</dbReference>
<evidence type="ECO:0000256" key="4">
    <source>
        <dbReference type="ARBA" id="ARBA00023284"/>
    </source>
</evidence>
<dbReference type="InterPro" id="IPR000866">
    <property type="entry name" value="AhpC/TSA"/>
</dbReference>
<keyword evidence="2" id="KW-0049">Antioxidant</keyword>
<evidence type="ECO:0000256" key="6">
    <source>
        <dbReference type="ARBA" id="ARBA00052774"/>
    </source>
</evidence>
<comment type="catalytic activity">
    <reaction evidence="6">
        <text>[mycoredoxin]-L-dithiol + a hydroperoxide = [mycoredoxin]-L-disulfide + an alcohol + H2O</text>
        <dbReference type="Rhea" id="RHEA:62640"/>
        <dbReference type="Rhea" id="RHEA-COMP:16137"/>
        <dbReference type="Rhea" id="RHEA-COMP:16138"/>
        <dbReference type="ChEBI" id="CHEBI:15377"/>
        <dbReference type="ChEBI" id="CHEBI:29950"/>
        <dbReference type="ChEBI" id="CHEBI:30879"/>
        <dbReference type="ChEBI" id="CHEBI:35924"/>
        <dbReference type="ChEBI" id="CHEBI:50058"/>
        <dbReference type="EC" id="1.11.1.29"/>
    </reaction>
</comment>
<gene>
    <name evidence="16" type="ORF">GCM10011410_25820</name>
</gene>
<evidence type="ECO:0000256" key="14">
    <source>
        <dbReference type="PIRSR" id="PIRSR000239-1"/>
    </source>
</evidence>
<evidence type="ECO:0000256" key="9">
    <source>
        <dbReference type="ARBA" id="ARBA00065226"/>
    </source>
</evidence>
<evidence type="ECO:0000256" key="8">
    <source>
        <dbReference type="ARBA" id="ARBA00060973"/>
    </source>
</evidence>
<evidence type="ECO:0000256" key="12">
    <source>
        <dbReference type="ARBA" id="ARBA00082991"/>
    </source>
</evidence>
<protein>
    <recommendedName>
        <fullName evidence="11">Alkyl hydroperoxide reductase E</fullName>
        <ecNumber evidence="10">1.11.1.29</ecNumber>
    </recommendedName>
    <alternativeName>
        <fullName evidence="12">Mycoredoxin-dependent peroxiredoxin</fullName>
    </alternativeName>
    <alternativeName>
        <fullName evidence="13">Peroxiredoxin AhpE</fullName>
    </alternativeName>
    <alternativeName>
        <fullName evidence="5">Thioredoxin peroxidase</fullName>
    </alternativeName>
</protein>
<sequence>MTPAVNDAAPDFTLRDQNNQKITLSQFRGRKNVLLVFFPLAYTGTCQGELGQIRDNIDTFRNDTTEILAVSVSASPVHKIWSAEQGYLFPILADFWPHGAVAADYGVLNEKNGTPNRGTFLIDTDGIIRFAEVGEPGKPREQGQWEKAIAALQG</sequence>
<name>A0A916UH28_9ACTN</name>
<dbReference type="InterPro" id="IPR050455">
    <property type="entry name" value="Tpx_Peroxidase_subfamily"/>
</dbReference>
<keyword evidence="3" id="KW-0560">Oxidoreductase</keyword>
<evidence type="ECO:0000256" key="13">
    <source>
        <dbReference type="ARBA" id="ARBA00083736"/>
    </source>
</evidence>
<evidence type="ECO:0000313" key="16">
    <source>
        <dbReference type="EMBL" id="GGC71660.1"/>
    </source>
</evidence>
<evidence type="ECO:0000256" key="2">
    <source>
        <dbReference type="ARBA" id="ARBA00022862"/>
    </source>
</evidence>
<dbReference type="AlphaFoldDB" id="A0A916UH28"/>
<comment type="caution">
    <text evidence="16">The sequence shown here is derived from an EMBL/GenBank/DDBJ whole genome shotgun (WGS) entry which is preliminary data.</text>
</comment>